<dbReference type="SMART" id="SM00028">
    <property type="entry name" value="TPR"/>
    <property type="match status" value="4"/>
</dbReference>
<dbReference type="PANTHER" id="PTHR43591:SF24">
    <property type="entry name" value="2-METHOXY-6-POLYPRENYL-1,4-BENZOQUINOL METHYLASE, MITOCHONDRIAL"/>
    <property type="match status" value="1"/>
</dbReference>
<dbReference type="eggNOG" id="COG4641">
    <property type="taxonomic scope" value="Bacteria"/>
</dbReference>
<dbReference type="OrthoDB" id="5291101at2"/>
<feature type="domain" description="Methyltransferase type 11" evidence="2">
    <location>
        <begin position="560"/>
        <end position="647"/>
    </location>
</feature>
<keyword evidence="1" id="KW-0802">TPR repeat</keyword>
<dbReference type="Pfam" id="PF13524">
    <property type="entry name" value="Glyco_trans_1_2"/>
    <property type="match status" value="1"/>
</dbReference>
<organism evidence="4 5">
    <name type="scientific">Syntrophus aciditrophicus (strain SB)</name>
    <dbReference type="NCBI Taxonomy" id="56780"/>
    <lineage>
        <taxon>Bacteria</taxon>
        <taxon>Pseudomonadati</taxon>
        <taxon>Thermodesulfobacteriota</taxon>
        <taxon>Syntrophia</taxon>
        <taxon>Syntrophales</taxon>
        <taxon>Syntrophaceae</taxon>
        <taxon>Syntrophus</taxon>
    </lineage>
</organism>
<evidence type="ECO:0000259" key="3">
    <source>
        <dbReference type="Pfam" id="PF13524"/>
    </source>
</evidence>
<dbReference type="Gene3D" id="3.40.50.2000">
    <property type="entry name" value="Glycogen Phosphorylase B"/>
    <property type="match status" value="1"/>
</dbReference>
<dbReference type="eggNOG" id="COG4627">
    <property type="taxonomic scope" value="Bacteria"/>
</dbReference>
<dbReference type="SUPFAM" id="SSF53756">
    <property type="entry name" value="UDP-Glycosyltransferase/glycogen phosphorylase"/>
    <property type="match status" value="1"/>
</dbReference>
<feature type="domain" description="Spore protein YkvP/CgeB glycosyl transferase-like" evidence="3">
    <location>
        <begin position="377"/>
        <end position="508"/>
    </location>
</feature>
<evidence type="ECO:0000259" key="2">
    <source>
        <dbReference type="Pfam" id="PF08241"/>
    </source>
</evidence>
<feature type="repeat" description="TPR" evidence="1">
    <location>
        <begin position="49"/>
        <end position="82"/>
    </location>
</feature>
<reference evidence="4 5" key="1">
    <citation type="journal article" date="2007" name="Proc. Natl. Acad. Sci. U.S.A.">
        <title>The genome of Syntrophus aciditrophicus: life at the thermodynamic limit of microbial growth.</title>
        <authorList>
            <person name="McInerney M.J."/>
            <person name="Rohlin L."/>
            <person name="Mouttaki H."/>
            <person name="Kim U."/>
            <person name="Krupp R.S."/>
            <person name="Rios-Hernandez L."/>
            <person name="Sieber J."/>
            <person name="Struchtemeyer C.G."/>
            <person name="Bhattacharyya A."/>
            <person name="Campbell J.W."/>
            <person name="Gunsalus R.P."/>
        </authorList>
    </citation>
    <scope>NUCLEOTIDE SEQUENCE [LARGE SCALE GENOMIC DNA]</scope>
    <source>
        <strain evidence="4 5">SB</strain>
    </source>
</reference>
<protein>
    <submittedName>
        <fullName evidence="4">Tetratricopeptide repeat domain with UbiE methylase</fullName>
    </submittedName>
</protein>
<keyword evidence="4" id="KW-0489">Methyltransferase</keyword>
<dbReference type="GO" id="GO:0032259">
    <property type="term" value="P:methylation"/>
    <property type="evidence" value="ECO:0007669"/>
    <property type="project" value="UniProtKB-KW"/>
</dbReference>
<dbReference type="STRING" id="56780.SYN_02802"/>
<dbReference type="eggNOG" id="COG2226">
    <property type="taxonomic scope" value="Bacteria"/>
</dbReference>
<accession>Q2LT35</accession>
<dbReference type="InterPro" id="IPR019734">
    <property type="entry name" value="TPR_rpt"/>
</dbReference>
<dbReference type="AlphaFoldDB" id="Q2LT35"/>
<dbReference type="Proteomes" id="UP000001933">
    <property type="component" value="Chromosome"/>
</dbReference>
<keyword evidence="4" id="KW-0808">Transferase</keyword>
<keyword evidence="5" id="KW-1185">Reference proteome</keyword>
<sequence>MLNNDTNFQTNETEIKRLFQKGEIFFNQNNLLGAKNCFEQIIAADPCNHEAINNLGVVYFSQDNLQQAINLFYKALSIHEDYKESLNNLALCLIKNENYATAAKIFKKIFNSGDNRPETLISIVNCHLQSGEFSLAKDYLVKFIQAYGQDHNFLEVQQRLIGEFRDAIHSDKYPIEKIIKFYIDEGNVTVAKDLLIPLLKQRSHNGELQTLNDLIVRKEKLKRLPISILSASDLLEKDPLRKLRWGDHWFGKELAEALSTEGAIISSKEPKILIHLHGIPIKNIEEPTYNILWIHSHPDMITPQFLSLYDHIFCLSPHFLEKIKTMDRKCELLIGGTAKRPPLRVRELAHDIVFVANGKQGKGRRIIQDLLALGKNWLDHLEVWGEGWDGILPEKCIRGIYFDNKKLPDLYASSRVVLNDHHDDMRREGFLNPRILDVMASGGVVISDSLSGAGKIFGEALLTYSSPAELDQILHRLFEDNFYRQHIRKQGLEVVESYSFKKVAQKIIRHILSIDENKLEKRVKNFYMEKVWAPVKGKLNTDRIRRLKEVTAEQCIGSTLDVGCANGDSTVIMKRHNPSLDLTGMELTDWGYEDAIKNHPELRFVQGDAKQLPFSDQSFDTVVLDHIIEHFSDPVPLILEAKRVARKRVVIGIPMMHLNDPDHKIAWRLDDFRNLLLGFFPRFSVRGMREPDGIEVSSAAHWNFVVGTGYMEGNDRKEMPTIQPLNLHLGCGQRRLDGFLNIDIIPSSAVDLLCDSRRLPFPAGTVSRIETYHMIEHLPRHVFLEAVFEWNRVLEEGGTLVIECPDFDATIKEYMEGKKFRINNVFGLQRHPGDYHHFGYTFQNLAEILQEFGFREICQEEPTDYHAQDEPSMRLIAMKVHQIQRPVDIQGLSIQYVRQTYAKAIESDQKRKSHNFKNFPEGPIKLDICGGEFPYGNGFLNVDIRALPNVDIVADITKGLNFSDRSVDEILSCGTLEHFYIPEVLEILKEMRRILRQGGKLTVAVPNMKEILSSFQQGEMNFQLFNQYIYGSIQKDLNPYNVHRSLWDAEHMIYAMKEAGFLNVEEQPYDLPFHIPKYMLKVVGIA</sequence>
<dbReference type="Gene3D" id="1.25.40.10">
    <property type="entry name" value="Tetratricopeptide repeat domain"/>
    <property type="match status" value="1"/>
</dbReference>
<dbReference type="InParanoid" id="Q2LT35"/>
<name>Q2LT35_SYNAS</name>
<dbReference type="eggNOG" id="COG0457">
    <property type="taxonomic scope" value="Bacteria"/>
</dbReference>
<dbReference type="PANTHER" id="PTHR43591">
    <property type="entry name" value="METHYLTRANSFERASE"/>
    <property type="match status" value="1"/>
</dbReference>
<feature type="domain" description="Methyltransferase type 11" evidence="2">
    <location>
        <begin position="952"/>
        <end position="1002"/>
    </location>
</feature>
<dbReference type="HOGENOM" id="CLU_285280_0_0_7"/>
<gene>
    <name evidence="4" type="ORF">SYN_02802</name>
</gene>
<evidence type="ECO:0000313" key="4">
    <source>
        <dbReference type="EMBL" id="ABC77247.1"/>
    </source>
</evidence>
<evidence type="ECO:0000313" key="5">
    <source>
        <dbReference type="Proteomes" id="UP000001933"/>
    </source>
</evidence>
<dbReference type="InterPro" id="IPR055259">
    <property type="entry name" value="YkvP/CgeB_Glyco_trans-like"/>
</dbReference>
<dbReference type="RefSeq" id="WP_011417276.1">
    <property type="nucleotide sequence ID" value="NC_007759.1"/>
</dbReference>
<dbReference type="PROSITE" id="PS50005">
    <property type="entry name" value="TPR"/>
    <property type="match status" value="1"/>
</dbReference>
<dbReference type="SUPFAM" id="SSF53335">
    <property type="entry name" value="S-adenosyl-L-methionine-dependent methyltransferases"/>
    <property type="match status" value="3"/>
</dbReference>
<dbReference type="EMBL" id="CP000252">
    <property type="protein sequence ID" value="ABC77247.1"/>
    <property type="molecule type" value="Genomic_DNA"/>
</dbReference>
<dbReference type="InterPro" id="IPR011990">
    <property type="entry name" value="TPR-like_helical_dom_sf"/>
</dbReference>
<dbReference type="SUPFAM" id="SSF48452">
    <property type="entry name" value="TPR-like"/>
    <property type="match status" value="1"/>
</dbReference>
<dbReference type="Pfam" id="PF08241">
    <property type="entry name" value="Methyltransf_11"/>
    <property type="match status" value="2"/>
</dbReference>
<proteinExistence type="predicted"/>
<dbReference type="Pfam" id="PF14559">
    <property type="entry name" value="TPR_19"/>
    <property type="match status" value="1"/>
</dbReference>
<dbReference type="CDD" id="cd02440">
    <property type="entry name" value="AdoMet_MTases"/>
    <property type="match status" value="2"/>
</dbReference>
<dbReference type="KEGG" id="sat:SYN_02802"/>
<dbReference type="Gene3D" id="3.40.50.150">
    <property type="entry name" value="Vaccinia Virus protein VP39"/>
    <property type="match status" value="3"/>
</dbReference>
<dbReference type="GO" id="GO:0008757">
    <property type="term" value="F:S-adenosylmethionine-dependent methyltransferase activity"/>
    <property type="evidence" value="ECO:0007669"/>
    <property type="project" value="InterPro"/>
</dbReference>
<dbReference type="InterPro" id="IPR013216">
    <property type="entry name" value="Methyltransf_11"/>
</dbReference>
<dbReference type="InterPro" id="IPR029063">
    <property type="entry name" value="SAM-dependent_MTases_sf"/>
</dbReference>
<evidence type="ECO:0000256" key="1">
    <source>
        <dbReference type="PROSITE-ProRule" id="PRU00339"/>
    </source>
</evidence>